<reference evidence="1" key="1">
    <citation type="submission" date="2021-01" db="EMBL/GenBank/DDBJ databases">
        <authorList>
            <person name="Corre E."/>
            <person name="Pelletier E."/>
            <person name="Niang G."/>
            <person name="Scheremetjew M."/>
            <person name="Finn R."/>
            <person name="Kale V."/>
            <person name="Holt S."/>
            <person name="Cochrane G."/>
            <person name="Meng A."/>
            <person name="Brown T."/>
            <person name="Cohen L."/>
        </authorList>
    </citation>
    <scope>NUCLEOTIDE SEQUENCE</scope>
    <source>
        <strain evidence="1">CCMP2058</strain>
    </source>
</reference>
<name>A0A7S0GNZ7_9EUKA</name>
<dbReference type="EMBL" id="HBEM01002377">
    <property type="protein sequence ID" value="CAD8431498.1"/>
    <property type="molecule type" value="Transcribed_RNA"/>
</dbReference>
<gene>
    <name evidence="1" type="ORF">LAMO00422_LOCUS1706</name>
</gene>
<accession>A0A7S0GNZ7</accession>
<sequence>MMYLKQLQDENLRVKYSNANLTLEAEKLSGLAEVSEQELLEDMDQQLSGPTHEIERLQREISELNLDEEYKDVIDQLWCTEDDIETETDAPSDEITYNMERGLEYIRENPVNETNMNLFLKGKPHEPLTREDKVEQSRADTLKEWVNPRWGEEKGKPLWEAIPFLDSDDGLEEEMDYYHPDSPAPSVGERVLMYSSSRRGWLNATVIQLIGREDDLWIEIEYESKSKSRKRVRQEELRKILC</sequence>
<proteinExistence type="predicted"/>
<protein>
    <submittedName>
        <fullName evidence="1">Uncharacterized protein</fullName>
    </submittedName>
</protein>
<organism evidence="1">
    <name type="scientific">Amorphochlora amoebiformis</name>
    <dbReference type="NCBI Taxonomy" id="1561963"/>
    <lineage>
        <taxon>Eukaryota</taxon>
        <taxon>Sar</taxon>
        <taxon>Rhizaria</taxon>
        <taxon>Cercozoa</taxon>
        <taxon>Chlorarachniophyceae</taxon>
        <taxon>Amorphochlora</taxon>
    </lineage>
</organism>
<evidence type="ECO:0000313" key="1">
    <source>
        <dbReference type="EMBL" id="CAD8431498.1"/>
    </source>
</evidence>
<dbReference type="AlphaFoldDB" id="A0A7S0GNZ7"/>